<dbReference type="GO" id="GO:0000981">
    <property type="term" value="F:DNA-binding transcription factor activity, RNA polymerase II-specific"/>
    <property type="evidence" value="ECO:0007669"/>
    <property type="project" value="InterPro"/>
</dbReference>
<feature type="region of interest" description="Disordered" evidence="4">
    <location>
        <begin position="87"/>
        <end position="131"/>
    </location>
</feature>
<reference evidence="5 6" key="1">
    <citation type="submission" date="2018-02" db="EMBL/GenBank/DDBJ databases">
        <title>The genomes of Aspergillus section Nigri reveals drivers in fungal speciation.</title>
        <authorList>
            <consortium name="DOE Joint Genome Institute"/>
            <person name="Vesth T.C."/>
            <person name="Nybo J."/>
            <person name="Theobald S."/>
            <person name="Brandl J."/>
            <person name="Frisvad J.C."/>
            <person name="Nielsen K.F."/>
            <person name="Lyhne E.K."/>
            <person name="Kogle M.E."/>
            <person name="Kuo A."/>
            <person name="Riley R."/>
            <person name="Clum A."/>
            <person name="Nolan M."/>
            <person name="Lipzen A."/>
            <person name="Salamov A."/>
            <person name="Henrissat B."/>
            <person name="Wiebenga A."/>
            <person name="De vries R.P."/>
            <person name="Grigoriev I.V."/>
            <person name="Mortensen U.H."/>
            <person name="Andersen M.R."/>
            <person name="Baker S.E."/>
        </authorList>
    </citation>
    <scope>NUCLEOTIDE SEQUENCE [LARGE SCALE GENOMIC DNA]</scope>
    <source>
        <strain evidence="5 6">CBS 707.79</strain>
    </source>
</reference>
<sequence length="447" mass="49228">MAIASCTMVRGAYKVPVEPSQRHPAILERQMEGDSTAEAGSPKSPSSSRRLRLAYDACHSAKIRCSGGGPCTNHLECRYSFTAKLGKPKGSRNKKTLTKPNARACTGRSSGSLARLEPVSPPSHQGMSADPNPSTTAFTIGPDHLTKPLEDEVDWTHADLFLDFDIPIDQHISSPGPPMNGDTLTAFGPTEPVTSATPPSPKGAAVFIHQTGFDMNDQSHNPVPDVLGSPLPEVTSHQTPPSPLHEKGTVNNPTFAFDPMVDAILNTEARGETSCECLRLFTNHLCLLNCIERKHRRISTDIILSRAYVILRCAESVLACPFCRLDGTALQLIVTIVQTIFHWIKMDYCSESELHPIPPIYFGGWKVSDEESHWVNLLLTKRILGMSSAVVDILRPQMEEICLLAKKQVKYQFMDTDTFHHAIERLSASVRDLVRLVKRGEANHVLR</sequence>
<dbReference type="CDD" id="cd00067">
    <property type="entry name" value="GAL4"/>
    <property type="match status" value="1"/>
</dbReference>
<proteinExistence type="predicted"/>
<dbReference type="EMBL" id="KZ825904">
    <property type="protein sequence ID" value="PYH92914.1"/>
    <property type="molecule type" value="Genomic_DNA"/>
</dbReference>
<gene>
    <name evidence="5" type="ORF">BO71DRAFT_431456</name>
</gene>
<name>A0A319D6K3_9EURO</name>
<evidence type="ECO:0000313" key="6">
    <source>
        <dbReference type="Proteomes" id="UP000247810"/>
    </source>
</evidence>
<dbReference type="GO" id="GO:0008270">
    <property type="term" value="F:zinc ion binding"/>
    <property type="evidence" value="ECO:0007669"/>
    <property type="project" value="InterPro"/>
</dbReference>
<dbReference type="InterPro" id="IPR001138">
    <property type="entry name" value="Zn2Cys6_DnaBD"/>
</dbReference>
<evidence type="ECO:0000256" key="2">
    <source>
        <dbReference type="ARBA" id="ARBA00023163"/>
    </source>
</evidence>
<keyword evidence="2" id="KW-0804">Transcription</keyword>
<keyword evidence="6" id="KW-1185">Reference proteome</keyword>
<feature type="compositionally biased region" description="Polar residues" evidence="4">
    <location>
        <begin position="122"/>
        <end position="131"/>
    </location>
</feature>
<dbReference type="AlphaFoldDB" id="A0A319D6K3"/>
<accession>A0A319D6K3</accession>
<evidence type="ECO:0000256" key="4">
    <source>
        <dbReference type="SAM" id="MobiDB-lite"/>
    </source>
</evidence>
<evidence type="ECO:0000256" key="3">
    <source>
        <dbReference type="ARBA" id="ARBA00023242"/>
    </source>
</evidence>
<dbReference type="OrthoDB" id="4330117at2759"/>
<protein>
    <submittedName>
        <fullName evidence="5">Uncharacterized protein</fullName>
    </submittedName>
</protein>
<keyword evidence="1" id="KW-0805">Transcription regulation</keyword>
<dbReference type="Proteomes" id="UP000247810">
    <property type="component" value="Unassembled WGS sequence"/>
</dbReference>
<organism evidence="5 6">
    <name type="scientific">Aspergillus ellipticus CBS 707.79</name>
    <dbReference type="NCBI Taxonomy" id="1448320"/>
    <lineage>
        <taxon>Eukaryota</taxon>
        <taxon>Fungi</taxon>
        <taxon>Dikarya</taxon>
        <taxon>Ascomycota</taxon>
        <taxon>Pezizomycotina</taxon>
        <taxon>Eurotiomycetes</taxon>
        <taxon>Eurotiomycetidae</taxon>
        <taxon>Eurotiales</taxon>
        <taxon>Aspergillaceae</taxon>
        <taxon>Aspergillus</taxon>
        <taxon>Aspergillus subgen. Circumdati</taxon>
    </lineage>
</organism>
<keyword evidence="3" id="KW-0539">Nucleus</keyword>
<dbReference type="VEuPathDB" id="FungiDB:BO71DRAFT_431456"/>
<feature type="compositionally biased region" description="Basic residues" evidence="4">
    <location>
        <begin position="87"/>
        <end position="97"/>
    </location>
</feature>
<evidence type="ECO:0000313" key="5">
    <source>
        <dbReference type="EMBL" id="PYH92914.1"/>
    </source>
</evidence>
<evidence type="ECO:0000256" key="1">
    <source>
        <dbReference type="ARBA" id="ARBA00023015"/>
    </source>
</evidence>